<dbReference type="EMBL" id="MCGO01000012">
    <property type="protein sequence ID" value="ORY48151.1"/>
    <property type="molecule type" value="Genomic_DNA"/>
</dbReference>
<evidence type="ECO:0000313" key="2">
    <source>
        <dbReference type="Proteomes" id="UP000193642"/>
    </source>
</evidence>
<evidence type="ECO:0000313" key="1">
    <source>
        <dbReference type="EMBL" id="ORY48151.1"/>
    </source>
</evidence>
<proteinExistence type="predicted"/>
<reference evidence="1 2" key="1">
    <citation type="submission" date="2016-07" db="EMBL/GenBank/DDBJ databases">
        <title>Pervasive Adenine N6-methylation of Active Genes in Fungi.</title>
        <authorList>
            <consortium name="DOE Joint Genome Institute"/>
            <person name="Mondo S.J."/>
            <person name="Dannebaum R.O."/>
            <person name="Kuo R.C."/>
            <person name="Labutti K."/>
            <person name="Haridas S."/>
            <person name="Kuo A."/>
            <person name="Salamov A."/>
            <person name="Ahrendt S.R."/>
            <person name="Lipzen A."/>
            <person name="Sullivan W."/>
            <person name="Andreopoulos W.B."/>
            <person name="Clum A."/>
            <person name="Lindquist E."/>
            <person name="Daum C."/>
            <person name="Ramamoorthy G.K."/>
            <person name="Gryganskyi A."/>
            <person name="Culley D."/>
            <person name="Magnuson J.K."/>
            <person name="James T.Y."/>
            <person name="O'Malley M.A."/>
            <person name="Stajich J.E."/>
            <person name="Spatafora J.W."/>
            <person name="Visel A."/>
            <person name="Grigoriev I.V."/>
        </authorList>
    </citation>
    <scope>NUCLEOTIDE SEQUENCE [LARGE SCALE GENOMIC DNA]</scope>
    <source>
        <strain evidence="1 2">JEL800</strain>
    </source>
</reference>
<accession>A0A1Y2CM95</accession>
<organism evidence="1 2">
    <name type="scientific">Rhizoclosmatium globosum</name>
    <dbReference type="NCBI Taxonomy" id="329046"/>
    <lineage>
        <taxon>Eukaryota</taxon>
        <taxon>Fungi</taxon>
        <taxon>Fungi incertae sedis</taxon>
        <taxon>Chytridiomycota</taxon>
        <taxon>Chytridiomycota incertae sedis</taxon>
        <taxon>Chytridiomycetes</taxon>
        <taxon>Chytridiales</taxon>
        <taxon>Chytriomycetaceae</taxon>
        <taxon>Rhizoclosmatium</taxon>
    </lineage>
</organism>
<name>A0A1Y2CM95_9FUNG</name>
<dbReference type="OrthoDB" id="2098303at2759"/>
<keyword evidence="2" id="KW-1185">Reference proteome</keyword>
<feature type="non-terminal residue" evidence="1">
    <location>
        <position position="95"/>
    </location>
</feature>
<sequence length="95" mass="10795">MPRSDRPRTATKDNWTRAQKVEDRLREILADLKECRLTLADIQDIKEQLCQIDSLIVDAAVHERDGSIAPGQARIAELLDECHEISSQLQDELAD</sequence>
<comment type="caution">
    <text evidence="1">The sequence shown here is derived from an EMBL/GenBank/DDBJ whole genome shotgun (WGS) entry which is preliminary data.</text>
</comment>
<dbReference type="Proteomes" id="UP000193642">
    <property type="component" value="Unassembled WGS sequence"/>
</dbReference>
<protein>
    <submittedName>
        <fullName evidence="1">Uncharacterized protein</fullName>
    </submittedName>
</protein>
<dbReference type="AlphaFoldDB" id="A0A1Y2CM95"/>
<gene>
    <name evidence="1" type="ORF">BCR33DRAFT_714570</name>
</gene>